<feature type="active site" description="Proton donor" evidence="2">
    <location>
        <position position="44"/>
    </location>
</feature>
<dbReference type="Proteomes" id="UP000321555">
    <property type="component" value="Chromosome"/>
</dbReference>
<protein>
    <recommendedName>
        <fullName evidence="2">RNA 2',3'-cyclic phosphodiesterase</fullName>
        <shortName evidence="2">RNA 2',3'-CPDase</shortName>
        <ecNumber evidence="2">3.1.4.58</ecNumber>
    </recommendedName>
</protein>
<accession>A0A5B8ZBW5</accession>
<dbReference type="NCBIfam" id="TIGR02258">
    <property type="entry name" value="2_5_ligase"/>
    <property type="match status" value="1"/>
</dbReference>
<evidence type="ECO:0000256" key="2">
    <source>
        <dbReference type="HAMAP-Rule" id="MF_01940"/>
    </source>
</evidence>
<dbReference type="Pfam" id="PF13563">
    <property type="entry name" value="2_5_RNA_ligase2"/>
    <property type="match status" value="1"/>
</dbReference>
<comment type="similarity">
    <text evidence="2">Belongs to the 2H phosphoesterase superfamily. ThpR family.</text>
</comment>
<dbReference type="PANTHER" id="PTHR35561:SF1">
    <property type="entry name" value="RNA 2',3'-CYCLIC PHOSPHODIESTERASE"/>
    <property type="match status" value="1"/>
</dbReference>
<evidence type="ECO:0000313" key="4">
    <source>
        <dbReference type="Proteomes" id="UP000321555"/>
    </source>
</evidence>
<sequence>MEKKTHFFFAISLPIETKLKLKEVCSIIKENLPFQRWVHFEDFHITLAFLGAAEEDMLRHAQILIKEGLKEQKPFSLHINQLGVFGRGDAPRIFWADTLKEERLTEIHNIVYQACVKAGFELETRPFKPHITLARKWTGSSSFHTSLLGENNPFHPSPLTFKASEVVLYQTHLDQIPKYERTAIFPLLDE</sequence>
<dbReference type="AlphaFoldDB" id="A0A5B8ZBW5"/>
<dbReference type="EC" id="3.1.4.58" evidence="2"/>
<dbReference type="STRING" id="1742359.GCA_001439625_02758"/>
<keyword evidence="4" id="KW-1185">Reference proteome</keyword>
<dbReference type="RefSeq" id="WP_057772171.1">
    <property type="nucleotide sequence ID" value="NZ_CP042593.1"/>
</dbReference>
<dbReference type="GO" id="GO:0004113">
    <property type="term" value="F:2',3'-cyclic-nucleotide 3'-phosphodiesterase activity"/>
    <property type="evidence" value="ECO:0007669"/>
    <property type="project" value="InterPro"/>
</dbReference>
<feature type="short sequence motif" description="HXTX 1" evidence="2">
    <location>
        <begin position="44"/>
        <end position="47"/>
    </location>
</feature>
<feature type="short sequence motif" description="HXTX 2" evidence="2">
    <location>
        <begin position="130"/>
        <end position="133"/>
    </location>
</feature>
<dbReference type="InterPro" id="IPR009097">
    <property type="entry name" value="Cyclic_Pdiesterase"/>
</dbReference>
<keyword evidence="1 2" id="KW-0378">Hydrolase</keyword>
<evidence type="ECO:0000313" key="3">
    <source>
        <dbReference type="EMBL" id="QED48996.1"/>
    </source>
</evidence>
<comment type="catalytic activity">
    <reaction evidence="2">
        <text>a 3'-end 2',3'-cyclophospho-ribonucleotide-RNA + H2O = a 3'-end 2'-phospho-ribonucleotide-RNA + H(+)</text>
        <dbReference type="Rhea" id="RHEA:11828"/>
        <dbReference type="Rhea" id="RHEA-COMP:10464"/>
        <dbReference type="Rhea" id="RHEA-COMP:17353"/>
        <dbReference type="ChEBI" id="CHEBI:15377"/>
        <dbReference type="ChEBI" id="CHEBI:15378"/>
        <dbReference type="ChEBI" id="CHEBI:83064"/>
        <dbReference type="ChEBI" id="CHEBI:173113"/>
        <dbReference type="EC" id="3.1.4.58"/>
    </reaction>
</comment>
<comment type="function">
    <text evidence="2">Hydrolyzes RNA 2',3'-cyclic phosphodiester to an RNA 2'-phosphomonoester.</text>
</comment>
<dbReference type="KEGG" id="bda:FSZ17_17940"/>
<gene>
    <name evidence="3" type="primary">thpR</name>
    <name evidence="3" type="ORF">FSZ17_17940</name>
</gene>
<dbReference type="EMBL" id="CP042593">
    <property type="protein sequence ID" value="QED48996.1"/>
    <property type="molecule type" value="Genomic_DNA"/>
</dbReference>
<dbReference type="SUPFAM" id="SSF55144">
    <property type="entry name" value="LigT-like"/>
    <property type="match status" value="1"/>
</dbReference>
<dbReference type="OrthoDB" id="9789350at2"/>
<feature type="active site" description="Proton acceptor" evidence="2">
    <location>
        <position position="130"/>
    </location>
</feature>
<dbReference type="PANTHER" id="PTHR35561">
    <property type="entry name" value="RNA 2',3'-CYCLIC PHOSPHODIESTERASE"/>
    <property type="match status" value="1"/>
</dbReference>
<name>A0A5B8ZBW5_CYTDA</name>
<dbReference type="HAMAP" id="MF_01940">
    <property type="entry name" value="RNA_CPDase"/>
    <property type="match status" value="1"/>
</dbReference>
<dbReference type="InterPro" id="IPR004175">
    <property type="entry name" value="RNA_CPDase"/>
</dbReference>
<reference evidence="4" key="1">
    <citation type="submission" date="2019-08" db="EMBL/GenBank/DDBJ databases">
        <authorList>
            <person name="Zheng X."/>
        </authorList>
    </citation>
    <scope>NUCLEOTIDE SEQUENCE [LARGE SCALE GENOMIC DNA]</scope>
    <source>
        <strain evidence="4">FJAT-25496</strain>
    </source>
</reference>
<organism evidence="3 4">
    <name type="scientific">Cytobacillus dafuensis</name>
    <name type="common">Bacillus dafuensis</name>
    <dbReference type="NCBI Taxonomy" id="1742359"/>
    <lineage>
        <taxon>Bacteria</taxon>
        <taxon>Bacillati</taxon>
        <taxon>Bacillota</taxon>
        <taxon>Bacilli</taxon>
        <taxon>Bacillales</taxon>
        <taxon>Bacillaceae</taxon>
        <taxon>Cytobacillus</taxon>
    </lineage>
</organism>
<evidence type="ECO:0000256" key="1">
    <source>
        <dbReference type="ARBA" id="ARBA00022801"/>
    </source>
</evidence>
<dbReference type="Gene3D" id="3.90.1140.10">
    <property type="entry name" value="Cyclic phosphodiesterase"/>
    <property type="match status" value="1"/>
</dbReference>
<proteinExistence type="inferred from homology"/>
<dbReference type="GO" id="GO:0008664">
    <property type="term" value="F:RNA 2',3'-cyclic 3'-phosphodiesterase activity"/>
    <property type="evidence" value="ECO:0007669"/>
    <property type="project" value="UniProtKB-EC"/>
</dbReference>